<feature type="transmembrane region" description="Helical" evidence="5">
    <location>
        <begin position="316"/>
        <end position="339"/>
    </location>
</feature>
<evidence type="ECO:0000256" key="5">
    <source>
        <dbReference type="SAM" id="Phobius"/>
    </source>
</evidence>
<dbReference type="CDD" id="cd17332">
    <property type="entry name" value="MFS_MelB_like"/>
    <property type="match status" value="1"/>
</dbReference>
<feature type="transmembrane region" description="Helical" evidence="5">
    <location>
        <begin position="37"/>
        <end position="58"/>
    </location>
</feature>
<dbReference type="STRING" id="505317.OA57_08665"/>
<dbReference type="EMBL" id="JSUM01000013">
    <property type="protein sequence ID" value="KGQ70121.1"/>
    <property type="molecule type" value="Genomic_DNA"/>
</dbReference>
<dbReference type="RefSeq" id="WP_034616375.1">
    <property type="nucleotide sequence ID" value="NZ_JSUM01000013.1"/>
</dbReference>
<name>A0A0A3ALC0_9PAST</name>
<dbReference type="InterPro" id="IPR039672">
    <property type="entry name" value="MFS_2"/>
</dbReference>
<feature type="transmembrane region" description="Helical" evidence="5">
    <location>
        <begin position="360"/>
        <end position="382"/>
    </location>
</feature>
<feature type="transmembrane region" description="Helical" evidence="5">
    <location>
        <begin position="293"/>
        <end position="310"/>
    </location>
</feature>
<dbReference type="InterPro" id="IPR001927">
    <property type="entry name" value="Na/Gal_symport"/>
</dbReference>
<proteinExistence type="inferred from homology"/>
<feature type="transmembrane region" description="Helical" evidence="5">
    <location>
        <begin position="143"/>
        <end position="167"/>
    </location>
</feature>
<dbReference type="AlphaFoldDB" id="A0A0A3ALC0"/>
<dbReference type="SUPFAM" id="SSF103473">
    <property type="entry name" value="MFS general substrate transporter"/>
    <property type="match status" value="1"/>
</dbReference>
<feature type="transmembrane region" description="Helical" evidence="5">
    <location>
        <begin position="110"/>
        <end position="131"/>
    </location>
</feature>
<dbReference type="NCBIfam" id="TIGR00792">
    <property type="entry name" value="gph"/>
    <property type="match status" value="1"/>
</dbReference>
<evidence type="ECO:0000313" key="8">
    <source>
        <dbReference type="Proteomes" id="UP000030380"/>
    </source>
</evidence>
<comment type="caution">
    <text evidence="7">The sequence shown here is derived from an EMBL/GenBank/DDBJ whole genome shotgun (WGS) entry which is preliminary data.</text>
</comment>
<evidence type="ECO:0000256" key="1">
    <source>
        <dbReference type="ARBA" id="ARBA00009617"/>
    </source>
</evidence>
<dbReference type="InterPro" id="IPR036259">
    <property type="entry name" value="MFS_trans_sf"/>
</dbReference>
<dbReference type="GO" id="GO:0006814">
    <property type="term" value="P:sodium ion transport"/>
    <property type="evidence" value="ECO:0007669"/>
    <property type="project" value="InterPro"/>
</dbReference>
<dbReference type="Gene3D" id="1.20.1250.20">
    <property type="entry name" value="MFS general substrate transporter like domains"/>
    <property type="match status" value="1"/>
</dbReference>
<feature type="transmembrane region" description="Helical" evidence="5">
    <location>
        <begin position="397"/>
        <end position="423"/>
    </location>
</feature>
<evidence type="ECO:0000256" key="3">
    <source>
        <dbReference type="ARBA" id="ARBA00022989"/>
    </source>
</evidence>
<feature type="transmembrane region" description="Helical" evidence="5">
    <location>
        <begin position="12"/>
        <end position="31"/>
    </location>
</feature>
<dbReference type="OrthoDB" id="181905at2"/>
<dbReference type="GO" id="GO:0015293">
    <property type="term" value="F:symporter activity"/>
    <property type="evidence" value="ECO:0007669"/>
    <property type="project" value="InterPro"/>
</dbReference>
<dbReference type="Proteomes" id="UP000030380">
    <property type="component" value="Unassembled WGS sequence"/>
</dbReference>
<evidence type="ECO:0000259" key="6">
    <source>
        <dbReference type="PROSITE" id="PS50850"/>
    </source>
</evidence>
<dbReference type="PANTHER" id="PTHR11328">
    <property type="entry name" value="MAJOR FACILITATOR SUPERFAMILY DOMAIN-CONTAINING PROTEIN"/>
    <property type="match status" value="1"/>
</dbReference>
<feature type="domain" description="Major facilitator superfamily (MFS) profile" evidence="6">
    <location>
        <begin position="1"/>
        <end position="428"/>
    </location>
</feature>
<dbReference type="GO" id="GO:0008643">
    <property type="term" value="P:carbohydrate transport"/>
    <property type="evidence" value="ECO:0007669"/>
    <property type="project" value="InterPro"/>
</dbReference>
<evidence type="ECO:0000256" key="2">
    <source>
        <dbReference type="ARBA" id="ARBA00022692"/>
    </source>
</evidence>
<comment type="similarity">
    <text evidence="1">Belongs to the sodium:galactoside symporter (TC 2.A.2) family.</text>
</comment>
<feature type="transmembrane region" description="Helical" evidence="5">
    <location>
        <begin position="262"/>
        <end position="281"/>
    </location>
</feature>
<dbReference type="InterPro" id="IPR020846">
    <property type="entry name" value="MFS_dom"/>
</dbReference>
<evidence type="ECO:0000256" key="4">
    <source>
        <dbReference type="ARBA" id="ARBA00023136"/>
    </source>
</evidence>
<gene>
    <name evidence="7" type="ORF">OA57_08665</name>
</gene>
<feature type="transmembrane region" description="Helical" evidence="5">
    <location>
        <begin position="79"/>
        <end position="98"/>
    </location>
</feature>
<feature type="transmembrane region" description="Helical" evidence="5">
    <location>
        <begin position="179"/>
        <end position="199"/>
    </location>
</feature>
<dbReference type="PANTHER" id="PTHR11328:SF24">
    <property type="entry name" value="MAJOR FACILITATOR SUPERFAMILY (MFS) PROFILE DOMAIN-CONTAINING PROTEIN"/>
    <property type="match status" value="1"/>
</dbReference>
<sequence length="449" mass="50638">MSKTWLKRIGYGSGDFGCNLVFGTMASYLMFFYTDVFGIEAAVVGTMLLSTRLLDAFTDVMMGLVVDRTNTRWGQGRPYFIIGALPFAVFTALTFYVPDFGAAGKIIWAYATYIMLSLAYTVVNIPLNTIVPRLTSDVHERNILVSSRMVCALLGTAVVMSITQPLVDFFGQGDYEKGYLITMSLYGILAMLIFFFTFSQTKEVVPPTVVREKNSSVWDDFSGITAQTWILVLVNFLYFGLYVMRNTSVIYYFTYNLERTDWLTFVGFFGILSGLPILFLLPHLQKRFAQRTLIIACAIIYIIGDLLFYIGKDSPLLLILSLAITGLGMYGIFGVTFAIQPDVIDYSEYQKSRSISGMIAALQGFFVKFGMGVAGALIGWILKSGGYQPNIPQSESALWSIEMCFIWIPLIICLLVIVLMYFYRLDSIRDEMTKVLNLRRKQMEYANQQ</sequence>
<protein>
    <submittedName>
        <fullName evidence="7">MelB protein</fullName>
    </submittedName>
</protein>
<keyword evidence="2 5" id="KW-0812">Transmembrane</keyword>
<dbReference type="Pfam" id="PF13347">
    <property type="entry name" value="MFS_2"/>
    <property type="match status" value="1"/>
</dbReference>
<dbReference type="GO" id="GO:0005886">
    <property type="term" value="C:plasma membrane"/>
    <property type="evidence" value="ECO:0007669"/>
    <property type="project" value="TreeGrafter"/>
</dbReference>
<accession>A0A0A3ALC0</accession>
<keyword evidence="3 5" id="KW-1133">Transmembrane helix</keyword>
<feature type="transmembrane region" description="Helical" evidence="5">
    <location>
        <begin position="220"/>
        <end position="242"/>
    </location>
</feature>
<keyword evidence="4 5" id="KW-0472">Membrane</keyword>
<dbReference type="PROSITE" id="PS50850">
    <property type="entry name" value="MFS"/>
    <property type="match status" value="1"/>
</dbReference>
<keyword evidence="8" id="KW-1185">Reference proteome</keyword>
<evidence type="ECO:0000313" key="7">
    <source>
        <dbReference type="EMBL" id="KGQ70121.1"/>
    </source>
</evidence>
<organism evidence="7 8">
    <name type="scientific">Chelonobacter oris</name>
    <dbReference type="NCBI Taxonomy" id="505317"/>
    <lineage>
        <taxon>Bacteria</taxon>
        <taxon>Pseudomonadati</taxon>
        <taxon>Pseudomonadota</taxon>
        <taxon>Gammaproteobacteria</taxon>
        <taxon>Pasteurellales</taxon>
        <taxon>Pasteurellaceae</taxon>
        <taxon>Chelonobacter</taxon>
    </lineage>
</organism>
<reference evidence="7 8" key="1">
    <citation type="submission" date="2014-11" db="EMBL/GenBank/DDBJ databases">
        <title>Draft genome sequence of Chelonobacter oris 1662T, associated with respiratory disease in Hermann's Tortoises.</title>
        <authorList>
            <person name="Kudirkiene E."/>
            <person name="Hansen M.J."/>
            <person name="Bojesen A.M."/>
        </authorList>
    </citation>
    <scope>NUCLEOTIDE SEQUENCE [LARGE SCALE GENOMIC DNA]</scope>
    <source>
        <strain evidence="7 8">1662</strain>
    </source>
</reference>